<evidence type="ECO:0000256" key="8">
    <source>
        <dbReference type="ARBA" id="ARBA00004536"/>
    </source>
</evidence>
<dbReference type="GO" id="GO:0005905">
    <property type="term" value="C:clathrin-coated pit"/>
    <property type="evidence" value="ECO:0007669"/>
    <property type="project" value="UniProtKB-SubCell"/>
</dbReference>
<feature type="compositionally biased region" description="Low complexity" evidence="41">
    <location>
        <begin position="512"/>
        <end position="521"/>
    </location>
</feature>
<evidence type="ECO:0000256" key="32">
    <source>
        <dbReference type="ARBA" id="ARBA00023242"/>
    </source>
</evidence>
<dbReference type="InterPro" id="IPR017441">
    <property type="entry name" value="Protein_kinase_ATP_BS"/>
</dbReference>
<dbReference type="PROSITE" id="PS00109">
    <property type="entry name" value="PROTEIN_KINASE_TYR"/>
    <property type="match status" value="1"/>
</dbReference>
<evidence type="ECO:0000256" key="10">
    <source>
        <dbReference type="ARBA" id="ARBA00011903"/>
    </source>
</evidence>
<dbReference type="GO" id="GO:0005829">
    <property type="term" value="C:cytosol"/>
    <property type="evidence" value="ECO:0007669"/>
    <property type="project" value="UniProtKB-SubCell"/>
</dbReference>
<evidence type="ECO:0000256" key="5">
    <source>
        <dbReference type="ARBA" id="ARBA00004180"/>
    </source>
</evidence>
<dbReference type="Gene3D" id="4.10.680.10">
    <property type="entry name" value="Cdc42-like binding domain"/>
    <property type="match status" value="1"/>
</dbReference>
<feature type="binding site" evidence="40">
    <location>
        <position position="153"/>
    </location>
    <ligand>
        <name>ATP</name>
        <dbReference type="ChEBI" id="CHEBI:30616"/>
    </ligand>
</feature>
<dbReference type="GO" id="GO:0006897">
    <property type="term" value="P:endocytosis"/>
    <property type="evidence" value="ECO:0007669"/>
    <property type="project" value="UniProtKB-KW"/>
</dbReference>
<dbReference type="InterPro" id="IPR008266">
    <property type="entry name" value="Tyr_kinase_AS"/>
</dbReference>
<keyword evidence="26" id="KW-0460">Magnesium</keyword>
<dbReference type="PROSITE" id="PS50002">
    <property type="entry name" value="SH3"/>
    <property type="match status" value="1"/>
</dbReference>
<dbReference type="InterPro" id="IPR049587">
    <property type="entry name" value="TNK-like_SAM"/>
</dbReference>
<evidence type="ECO:0000256" key="30">
    <source>
        <dbReference type="ARBA" id="ARBA00023137"/>
    </source>
</evidence>
<dbReference type="SMART" id="SM00219">
    <property type="entry name" value="TyrKc"/>
    <property type="match status" value="1"/>
</dbReference>
<dbReference type="Pfam" id="PF14604">
    <property type="entry name" value="SH3_9"/>
    <property type="match status" value="1"/>
</dbReference>
<evidence type="ECO:0000256" key="13">
    <source>
        <dbReference type="ARBA" id="ARBA00022475"/>
    </source>
</evidence>
<dbReference type="GO" id="GO:0005634">
    <property type="term" value="C:nucleus"/>
    <property type="evidence" value="ECO:0007669"/>
    <property type="project" value="UniProtKB-SubCell"/>
</dbReference>
<dbReference type="InterPro" id="IPR020635">
    <property type="entry name" value="Tyr_kinase_cat_dom"/>
</dbReference>
<keyword evidence="46" id="KW-1185">Reference proteome</keyword>
<evidence type="ECO:0000256" key="40">
    <source>
        <dbReference type="PROSITE-ProRule" id="PRU10141"/>
    </source>
</evidence>
<evidence type="ECO:0000256" key="28">
    <source>
        <dbReference type="ARBA" id="ARBA00022949"/>
    </source>
</evidence>
<dbReference type="PROSITE" id="PS50030">
    <property type="entry name" value="UBA"/>
    <property type="match status" value="1"/>
</dbReference>
<keyword evidence="30" id="KW-0829">Tyrosine-protein kinase</keyword>
<evidence type="ECO:0000256" key="17">
    <source>
        <dbReference type="ARBA" id="ARBA00022553"/>
    </source>
</evidence>
<dbReference type="InterPro" id="IPR055175">
    <property type="entry name" value="ACK/TNK-like_SAM"/>
</dbReference>
<dbReference type="InterPro" id="IPR037085">
    <property type="entry name" value="Cdc42-bd-like_dom_sf"/>
</dbReference>
<feature type="region of interest" description="Disordered" evidence="41">
    <location>
        <begin position="84"/>
        <end position="106"/>
    </location>
</feature>
<keyword evidence="20" id="KW-0519">Myristate</keyword>
<dbReference type="EC" id="2.7.11.1" evidence="11"/>
<dbReference type="Ensembl" id="ENSLCAT00010001415.1">
    <property type="protein sequence ID" value="ENSLCAP00010001354.1"/>
    <property type="gene ID" value="ENSLCAG00010000808.1"/>
</dbReference>
<dbReference type="Gene3D" id="1.10.510.10">
    <property type="entry name" value="Transferase(Phosphotransferase) domain 1"/>
    <property type="match status" value="1"/>
</dbReference>
<keyword evidence="21" id="KW-0479">Metal-binding</keyword>
<feature type="compositionally biased region" description="Polar residues" evidence="41">
    <location>
        <begin position="543"/>
        <end position="560"/>
    </location>
</feature>
<dbReference type="Pfam" id="PF22931">
    <property type="entry name" value="SAM_TNK"/>
    <property type="match status" value="1"/>
</dbReference>
<comment type="similarity">
    <text evidence="36">Belongs to the protein kinase superfamily. Tyr protein kinase family.</text>
</comment>
<dbReference type="Pfam" id="PF07714">
    <property type="entry name" value="PK_Tyr_Ser-Thr"/>
    <property type="match status" value="1"/>
</dbReference>
<comment type="subcellular location">
    <subcellularLocation>
        <location evidence="8">Cell junction</location>
        <location evidence="8">Adherens junction</location>
    </subcellularLocation>
    <subcellularLocation>
        <location evidence="6">Cell membrane</location>
    </subcellularLocation>
    <subcellularLocation>
        <location evidence="7">Cytoplasm</location>
        <location evidence="7">Cytosol</location>
    </subcellularLocation>
    <subcellularLocation>
        <location evidence="5">Cytoplasmic vesicle membrane</location>
        <topology evidence="5">Peripheral membrane protein</topology>
        <orientation evidence="5">Cytoplasmic side</orientation>
    </subcellularLocation>
    <subcellularLocation>
        <location evidence="3">Cytoplasmic vesicle</location>
        <location evidence="3">Clathrin-coated vesicle</location>
    </subcellularLocation>
    <subcellularLocation>
        <location evidence="4">Endosome</location>
    </subcellularLocation>
    <subcellularLocation>
        <location evidence="9">Membrane</location>
        <location evidence="9">Clathrin-coated pit</location>
    </subcellularLocation>
    <subcellularLocation>
        <location evidence="2">Nucleus</location>
    </subcellularLocation>
</comment>
<feature type="compositionally biased region" description="Low complexity" evidence="41">
    <location>
        <begin position="585"/>
        <end position="600"/>
    </location>
</feature>
<dbReference type="GO" id="GO:0004715">
    <property type="term" value="F:non-membrane spanning protein tyrosine kinase activity"/>
    <property type="evidence" value="ECO:0007669"/>
    <property type="project" value="UniProtKB-EC"/>
</dbReference>
<evidence type="ECO:0000256" key="33">
    <source>
        <dbReference type="ARBA" id="ARBA00023329"/>
    </source>
</evidence>
<dbReference type="PANTHER" id="PTHR24418">
    <property type="entry name" value="TYROSINE-PROTEIN KINASE"/>
    <property type="match status" value="1"/>
</dbReference>
<keyword evidence="12 39" id="KW-0728">SH3 domain</keyword>
<dbReference type="GeneTree" id="ENSGT00940000160853"/>
<evidence type="ECO:0000256" key="16">
    <source>
        <dbReference type="ARBA" id="ARBA00022527"/>
    </source>
</evidence>
<keyword evidence="28" id="KW-0965">Cell junction</keyword>
<dbReference type="SMART" id="SM00326">
    <property type="entry name" value="SH3"/>
    <property type="match status" value="1"/>
</dbReference>
<evidence type="ECO:0000256" key="6">
    <source>
        <dbReference type="ARBA" id="ARBA00004236"/>
    </source>
</evidence>
<feature type="domain" description="SH3" evidence="42">
    <location>
        <begin position="382"/>
        <end position="442"/>
    </location>
</feature>
<feature type="compositionally biased region" description="Polar residues" evidence="41">
    <location>
        <begin position="96"/>
        <end position="106"/>
    </location>
</feature>
<evidence type="ECO:0000256" key="1">
    <source>
        <dbReference type="ARBA" id="ARBA00001946"/>
    </source>
</evidence>
<evidence type="ECO:0000256" key="39">
    <source>
        <dbReference type="PROSITE-ProRule" id="PRU00192"/>
    </source>
</evidence>
<comment type="catalytic activity">
    <reaction evidence="35">
        <text>L-seryl-[protein] + ATP = O-phospho-L-seryl-[protein] + ADP + H(+)</text>
        <dbReference type="Rhea" id="RHEA:17989"/>
        <dbReference type="Rhea" id="RHEA-COMP:9863"/>
        <dbReference type="Rhea" id="RHEA-COMP:11604"/>
        <dbReference type="ChEBI" id="CHEBI:15378"/>
        <dbReference type="ChEBI" id="CHEBI:29999"/>
        <dbReference type="ChEBI" id="CHEBI:30616"/>
        <dbReference type="ChEBI" id="CHEBI:83421"/>
        <dbReference type="ChEBI" id="CHEBI:456216"/>
        <dbReference type="EC" id="2.7.11.1"/>
    </reaction>
</comment>
<sequence>MQCEEGTEWLLELLTDVQLQQYFLRIRDELNVTRLSHFDYVKNEDLEKIGMGRPGQRRLWEAVKRRRALYKRKSWMSKVFPVKRSDADPQQPLPQGASSSQAPANSESGASLTCLIRESELQLFERLGDGTFGVVRRGEWTGPNGRVLSVAVKCLKAGVLDSDGLDDFIREVNAMHSLSHQNLIRLYGIVLTQPMKMVTELAPLGSLLDRLRKRQGHILISSLCNYAVQVACGMAYLEQRRFLHRDLAARNVLLSTNETVKIGDFGLMRALPTHTDQYIMEEGHKIPFPWCAPESLKSRTFSHASDTWMFGVTLWEMFTHGQEPWLGLNGSQILHKVDVEAERLCKPDDCPQDVYNVMLQCWSPKPEDRPTFIALRDFLLETMPTDMRALQDFEEEDKLQIKMNDVITIIEGRAEHYWWRGQNRGTLRVGQFPRHVVTSVAGLSAHDISRPLKHSFIHTGHGDTDPHRSWGHADRIDRLTRHSRSLPSSPLPMPLAPLGPHRQICLPPPSPSSTSTSSFTSCFEDRPVLPPRSPVPPLRPSKYNLSSRATQPQARSSSISLGDEEDTPPQIPPRDHAFSQPGSRSSSPLPLVPPLSSSPVVLPPPPLSVSPRRASGLLGPLLSSNSTSSSSPPQATSHHTRLAAPGPSTYSSTSLLDPLTFREGRGLSSLIDSSQSSSPTPLPERPAFLERCVSDIKYSVHGVTLEECQAALQSHNWIIPQAINHLKVEQLFRLGLRSRAECEELLQRCQWNLEQASSIMLDTYGPHRNR</sequence>
<evidence type="ECO:0000256" key="22">
    <source>
        <dbReference type="ARBA" id="ARBA00022741"/>
    </source>
</evidence>
<feature type="compositionally biased region" description="Low complexity" evidence="41">
    <location>
        <begin position="609"/>
        <end position="637"/>
    </location>
</feature>
<keyword evidence="24" id="KW-0418">Kinase</keyword>
<evidence type="ECO:0000256" key="7">
    <source>
        <dbReference type="ARBA" id="ARBA00004514"/>
    </source>
</evidence>
<keyword evidence="18" id="KW-0254">Endocytosis</keyword>
<dbReference type="FunFam" id="1.10.510.10:FF:000080">
    <property type="entry name" value="Putative activated CDC42 kinase 1"/>
    <property type="match status" value="1"/>
</dbReference>
<keyword evidence="32" id="KW-0539">Nucleus</keyword>
<dbReference type="CDD" id="cd05040">
    <property type="entry name" value="PTKc_Ack_like"/>
    <property type="match status" value="1"/>
</dbReference>
<dbReference type="GO" id="GO:0030136">
    <property type="term" value="C:clathrin-coated vesicle"/>
    <property type="evidence" value="ECO:0007669"/>
    <property type="project" value="UniProtKB-SubCell"/>
</dbReference>
<evidence type="ECO:0000313" key="45">
    <source>
        <dbReference type="Ensembl" id="ENSLCAP00010001354.1"/>
    </source>
</evidence>
<dbReference type="InterPro" id="IPR015116">
    <property type="entry name" value="Cdc42-bd-like"/>
</dbReference>
<keyword evidence="19" id="KW-0808">Transferase</keyword>
<organism evidence="45 46">
    <name type="scientific">Lates calcarifer</name>
    <name type="common">Barramundi</name>
    <name type="synonym">Holocentrus calcarifer</name>
    <dbReference type="NCBI Taxonomy" id="8187"/>
    <lineage>
        <taxon>Eukaryota</taxon>
        <taxon>Metazoa</taxon>
        <taxon>Chordata</taxon>
        <taxon>Craniata</taxon>
        <taxon>Vertebrata</taxon>
        <taxon>Euteleostomi</taxon>
        <taxon>Actinopterygii</taxon>
        <taxon>Neopterygii</taxon>
        <taxon>Teleostei</taxon>
        <taxon>Neoteleostei</taxon>
        <taxon>Acanthomorphata</taxon>
        <taxon>Carangaria</taxon>
        <taxon>Carangaria incertae sedis</taxon>
        <taxon>Centropomidae</taxon>
        <taxon>Lates</taxon>
    </lineage>
</organism>
<keyword evidence="22 40" id="KW-0547">Nucleotide-binding</keyword>
<evidence type="ECO:0000256" key="23">
    <source>
        <dbReference type="ARBA" id="ARBA00022753"/>
    </source>
</evidence>
<dbReference type="SUPFAM" id="SSF56112">
    <property type="entry name" value="Protein kinase-like (PK-like)"/>
    <property type="match status" value="1"/>
</dbReference>
<reference evidence="46" key="1">
    <citation type="submission" date="2015-09" db="EMBL/GenBank/DDBJ databases">
        <authorList>
            <person name="Sai Rama Sridatta P."/>
        </authorList>
    </citation>
    <scope>NUCLEOTIDE SEQUENCE [LARGE SCALE GENOMIC DNA]</scope>
</reference>
<evidence type="ECO:0000256" key="21">
    <source>
        <dbReference type="ARBA" id="ARBA00022723"/>
    </source>
</evidence>
<dbReference type="InterPro" id="IPR001245">
    <property type="entry name" value="Ser-Thr/Tyr_kinase_cat_dom"/>
</dbReference>
<feature type="domain" description="UBA" evidence="44">
    <location>
        <begin position="722"/>
        <end position="763"/>
    </location>
</feature>
<dbReference type="GO" id="GO:0005886">
    <property type="term" value="C:plasma membrane"/>
    <property type="evidence" value="ECO:0007669"/>
    <property type="project" value="UniProtKB-SubCell"/>
</dbReference>
<evidence type="ECO:0000256" key="15">
    <source>
        <dbReference type="ARBA" id="ARBA00022490"/>
    </source>
</evidence>
<keyword evidence="33" id="KW-0968">Cytoplasmic vesicle</keyword>
<evidence type="ECO:0000256" key="14">
    <source>
        <dbReference type="ARBA" id="ARBA00022481"/>
    </source>
</evidence>
<evidence type="ECO:0000259" key="44">
    <source>
        <dbReference type="PROSITE" id="PS50030"/>
    </source>
</evidence>
<gene>
    <name evidence="45" type="primary">TNK2</name>
</gene>
<dbReference type="Gene3D" id="3.30.200.20">
    <property type="entry name" value="Phosphorylase Kinase, domain 1"/>
    <property type="match status" value="1"/>
</dbReference>
<evidence type="ECO:0000256" key="3">
    <source>
        <dbReference type="ARBA" id="ARBA00004132"/>
    </source>
</evidence>
<dbReference type="InterPro" id="IPR001452">
    <property type="entry name" value="SH3_domain"/>
</dbReference>
<dbReference type="PROSITE" id="PS50011">
    <property type="entry name" value="PROTEIN_KINASE_DOM"/>
    <property type="match status" value="1"/>
</dbReference>
<feature type="compositionally biased region" description="Pro residues" evidence="41">
    <location>
        <begin position="528"/>
        <end position="539"/>
    </location>
</feature>
<evidence type="ECO:0000256" key="2">
    <source>
        <dbReference type="ARBA" id="ARBA00004123"/>
    </source>
</evidence>
<evidence type="ECO:0000313" key="46">
    <source>
        <dbReference type="Proteomes" id="UP000314980"/>
    </source>
</evidence>
<dbReference type="GO" id="GO:0046872">
    <property type="term" value="F:metal ion binding"/>
    <property type="evidence" value="ECO:0007669"/>
    <property type="project" value="UniProtKB-KW"/>
</dbReference>
<dbReference type="GO" id="GO:0005912">
    <property type="term" value="C:adherens junction"/>
    <property type="evidence" value="ECO:0007669"/>
    <property type="project" value="UniProtKB-SubCell"/>
</dbReference>
<evidence type="ECO:0000256" key="20">
    <source>
        <dbReference type="ARBA" id="ARBA00022707"/>
    </source>
</evidence>
<name>A0A4W6BSC5_LATCA</name>
<evidence type="ECO:0000259" key="43">
    <source>
        <dbReference type="PROSITE" id="PS50011"/>
    </source>
</evidence>
<dbReference type="GO" id="GO:0030659">
    <property type="term" value="C:cytoplasmic vesicle membrane"/>
    <property type="evidence" value="ECO:0007669"/>
    <property type="project" value="UniProtKB-SubCell"/>
</dbReference>
<evidence type="ECO:0000256" key="38">
    <source>
        <dbReference type="ARBA" id="ARBA00077194"/>
    </source>
</evidence>
<comment type="catalytic activity">
    <reaction evidence="34">
        <text>L-threonyl-[protein] + ATP = O-phospho-L-threonyl-[protein] + ADP + H(+)</text>
        <dbReference type="Rhea" id="RHEA:46608"/>
        <dbReference type="Rhea" id="RHEA-COMP:11060"/>
        <dbReference type="Rhea" id="RHEA-COMP:11605"/>
        <dbReference type="ChEBI" id="CHEBI:15378"/>
        <dbReference type="ChEBI" id="CHEBI:30013"/>
        <dbReference type="ChEBI" id="CHEBI:30616"/>
        <dbReference type="ChEBI" id="CHEBI:61977"/>
        <dbReference type="ChEBI" id="CHEBI:456216"/>
        <dbReference type="EC" id="2.7.11.1"/>
    </reaction>
</comment>
<keyword evidence="17" id="KW-0597">Phosphoprotein</keyword>
<evidence type="ECO:0000259" key="42">
    <source>
        <dbReference type="PROSITE" id="PS50002"/>
    </source>
</evidence>
<keyword evidence="31" id="KW-0168">Coated pit</keyword>
<dbReference type="CDD" id="cd14328">
    <property type="entry name" value="UBA_TNK1"/>
    <property type="match status" value="1"/>
</dbReference>
<dbReference type="SUPFAM" id="SSF50044">
    <property type="entry name" value="SH3-domain"/>
    <property type="match status" value="1"/>
</dbReference>
<dbReference type="FunFam" id="4.10.680.10:FF:000001">
    <property type="entry name" value="activated CDC42 kinase 1 isoform X1"/>
    <property type="match status" value="1"/>
</dbReference>
<evidence type="ECO:0000256" key="41">
    <source>
        <dbReference type="SAM" id="MobiDB-lite"/>
    </source>
</evidence>
<evidence type="ECO:0000256" key="29">
    <source>
        <dbReference type="ARBA" id="ARBA00023136"/>
    </source>
</evidence>
<evidence type="ECO:0000256" key="4">
    <source>
        <dbReference type="ARBA" id="ARBA00004177"/>
    </source>
</evidence>
<keyword evidence="15" id="KW-0963">Cytoplasm</keyword>
<evidence type="ECO:0000256" key="25">
    <source>
        <dbReference type="ARBA" id="ARBA00022840"/>
    </source>
</evidence>
<feature type="domain" description="Protein kinase" evidence="43">
    <location>
        <begin position="121"/>
        <end position="379"/>
    </location>
</feature>
<dbReference type="InterPro" id="IPR000719">
    <property type="entry name" value="Prot_kinase_dom"/>
</dbReference>
<keyword evidence="20" id="KW-0449">Lipoprotein</keyword>
<keyword evidence="14" id="KW-0488">Methylation</keyword>
<dbReference type="InterPro" id="IPR011009">
    <property type="entry name" value="Kinase-like_dom_sf"/>
</dbReference>
<keyword evidence="27" id="KW-0832">Ubl conjugation</keyword>
<dbReference type="GO" id="GO:0005768">
    <property type="term" value="C:endosome"/>
    <property type="evidence" value="ECO:0007669"/>
    <property type="project" value="UniProtKB-SubCell"/>
</dbReference>
<evidence type="ECO:0000256" key="19">
    <source>
        <dbReference type="ARBA" id="ARBA00022679"/>
    </source>
</evidence>
<evidence type="ECO:0000256" key="26">
    <source>
        <dbReference type="ARBA" id="ARBA00022842"/>
    </source>
</evidence>
<keyword evidence="29" id="KW-0472">Membrane</keyword>
<dbReference type="InterPro" id="IPR036028">
    <property type="entry name" value="SH3-like_dom_sf"/>
</dbReference>
<keyword evidence="16" id="KW-0723">Serine/threonine-protein kinase</keyword>
<dbReference type="Pfam" id="PF09027">
    <property type="entry name" value="GTPase_binding"/>
    <property type="match status" value="1"/>
</dbReference>
<reference evidence="45" key="2">
    <citation type="submission" date="2025-08" db="UniProtKB">
        <authorList>
            <consortium name="Ensembl"/>
        </authorList>
    </citation>
    <scope>IDENTIFICATION</scope>
</reference>
<dbReference type="CDD" id="cd00174">
    <property type="entry name" value="SH3"/>
    <property type="match status" value="1"/>
</dbReference>
<dbReference type="AlphaFoldDB" id="A0A4W6BSC5"/>
<dbReference type="InterPro" id="IPR050198">
    <property type="entry name" value="Non-receptor_tyrosine_kinases"/>
</dbReference>
<keyword evidence="13" id="KW-1003">Cell membrane</keyword>
<evidence type="ECO:0000256" key="37">
    <source>
        <dbReference type="ARBA" id="ARBA00072244"/>
    </source>
</evidence>
<feature type="region of interest" description="Disordered" evidence="41">
    <location>
        <begin position="483"/>
        <end position="655"/>
    </location>
</feature>
<evidence type="ECO:0000256" key="27">
    <source>
        <dbReference type="ARBA" id="ARBA00022843"/>
    </source>
</evidence>
<dbReference type="GO" id="GO:0005524">
    <property type="term" value="F:ATP binding"/>
    <property type="evidence" value="ECO:0007669"/>
    <property type="project" value="UniProtKB-UniRule"/>
</dbReference>
<dbReference type="Proteomes" id="UP000314980">
    <property type="component" value="Unassembled WGS sequence"/>
</dbReference>
<keyword evidence="25 40" id="KW-0067">ATP-binding</keyword>
<evidence type="ECO:0000256" key="24">
    <source>
        <dbReference type="ARBA" id="ARBA00022777"/>
    </source>
</evidence>
<reference evidence="45" key="3">
    <citation type="submission" date="2025-09" db="UniProtKB">
        <authorList>
            <consortium name="Ensembl"/>
        </authorList>
    </citation>
    <scope>IDENTIFICATION</scope>
</reference>
<proteinExistence type="inferred from homology"/>
<evidence type="ECO:0000256" key="12">
    <source>
        <dbReference type="ARBA" id="ARBA00022443"/>
    </source>
</evidence>
<keyword evidence="23" id="KW-0967">Endosome</keyword>
<evidence type="ECO:0000256" key="36">
    <source>
        <dbReference type="ARBA" id="ARBA00060742"/>
    </source>
</evidence>
<dbReference type="EC" id="2.7.10.2" evidence="10"/>
<evidence type="ECO:0000256" key="31">
    <source>
        <dbReference type="ARBA" id="ARBA00023176"/>
    </source>
</evidence>
<evidence type="ECO:0000256" key="18">
    <source>
        <dbReference type="ARBA" id="ARBA00022583"/>
    </source>
</evidence>
<dbReference type="PROSITE" id="PS00107">
    <property type="entry name" value="PROTEIN_KINASE_ATP"/>
    <property type="match status" value="1"/>
</dbReference>
<comment type="cofactor">
    <cofactor evidence="1">
        <name>Mg(2+)</name>
        <dbReference type="ChEBI" id="CHEBI:18420"/>
    </cofactor>
</comment>
<dbReference type="GO" id="GO:0004674">
    <property type="term" value="F:protein serine/threonine kinase activity"/>
    <property type="evidence" value="ECO:0007669"/>
    <property type="project" value="UniProtKB-KW"/>
</dbReference>
<evidence type="ECO:0000256" key="9">
    <source>
        <dbReference type="ARBA" id="ARBA00004600"/>
    </source>
</evidence>
<dbReference type="FunFam" id="3.30.200.20:FF:000107">
    <property type="entry name" value="Putative activated CDC42 kinase 1"/>
    <property type="match status" value="1"/>
</dbReference>
<evidence type="ECO:0000256" key="11">
    <source>
        <dbReference type="ARBA" id="ARBA00012513"/>
    </source>
</evidence>
<evidence type="ECO:0000256" key="35">
    <source>
        <dbReference type="ARBA" id="ARBA00048679"/>
    </source>
</evidence>
<dbReference type="PRINTS" id="PR00109">
    <property type="entry name" value="TYRKINASE"/>
</dbReference>
<accession>A0A4W6BSC5</accession>
<dbReference type="CDD" id="cd09539">
    <property type="entry name" value="SAM_TNK-like"/>
    <property type="match status" value="1"/>
</dbReference>
<protein>
    <recommendedName>
        <fullName evidence="37">Activated CDC42 kinase 1</fullName>
        <ecNumber evidence="10">2.7.10.2</ecNumber>
        <ecNumber evidence="11">2.7.11.1</ecNumber>
    </recommendedName>
    <alternativeName>
        <fullName evidence="38">Tyrosine kinase non-receptor protein 2</fullName>
    </alternativeName>
</protein>
<dbReference type="InterPro" id="IPR015940">
    <property type="entry name" value="UBA"/>
</dbReference>
<evidence type="ECO:0000256" key="34">
    <source>
        <dbReference type="ARBA" id="ARBA00047899"/>
    </source>
</evidence>